<reference evidence="2 3" key="1">
    <citation type="journal article" date="2017" name="ISME J.">
        <title>Potential for microbial H2 and metal transformations associated with novel bacteria and archaea in deep terrestrial subsurface sediments.</title>
        <authorList>
            <person name="Hernsdorf A.W."/>
            <person name="Amano Y."/>
            <person name="Miyakawa K."/>
            <person name="Ise K."/>
            <person name="Suzuki Y."/>
            <person name="Anantharaman K."/>
            <person name="Probst A."/>
            <person name="Burstein D."/>
            <person name="Thomas B.C."/>
            <person name="Banfield J.F."/>
        </authorList>
    </citation>
    <scope>NUCLEOTIDE SEQUENCE [LARGE SCALE GENOMIC DNA]</scope>
    <source>
        <strain evidence="2">HGW-Wallbacteria-1</strain>
    </source>
</reference>
<evidence type="ECO:0000256" key="1">
    <source>
        <dbReference type="SAM" id="MobiDB-lite"/>
    </source>
</evidence>
<dbReference type="EMBL" id="PGXC01000020">
    <property type="protein sequence ID" value="PKK89343.1"/>
    <property type="molecule type" value="Genomic_DNA"/>
</dbReference>
<organism evidence="2 3">
    <name type="scientific">Candidatus Wallbacteria bacterium HGW-Wallbacteria-1</name>
    <dbReference type="NCBI Taxonomy" id="2013854"/>
    <lineage>
        <taxon>Bacteria</taxon>
        <taxon>Candidatus Walliibacteriota</taxon>
    </lineage>
</organism>
<feature type="region of interest" description="Disordered" evidence="1">
    <location>
        <begin position="59"/>
        <end position="87"/>
    </location>
</feature>
<sequence>MKCPNCQSGKIEFMELDVVKWRQCLDCFFEFGFNEEDSENGSLLKNDDDSDFCHEHDLDERNLDDSYLNDPDDPDDPDDHDRQTDYY</sequence>
<name>A0A2N1PLX7_9BACT</name>
<accession>A0A2N1PLX7</accession>
<comment type="caution">
    <text evidence="2">The sequence shown here is derived from an EMBL/GenBank/DDBJ whole genome shotgun (WGS) entry which is preliminary data.</text>
</comment>
<proteinExistence type="predicted"/>
<evidence type="ECO:0000313" key="3">
    <source>
        <dbReference type="Proteomes" id="UP000233256"/>
    </source>
</evidence>
<gene>
    <name evidence="2" type="ORF">CVV64_14870</name>
</gene>
<protein>
    <submittedName>
        <fullName evidence="2">Uncharacterized protein</fullName>
    </submittedName>
</protein>
<dbReference type="AlphaFoldDB" id="A0A2N1PLX7"/>
<evidence type="ECO:0000313" key="2">
    <source>
        <dbReference type="EMBL" id="PKK89343.1"/>
    </source>
</evidence>
<dbReference type="Proteomes" id="UP000233256">
    <property type="component" value="Unassembled WGS sequence"/>
</dbReference>